<feature type="transmembrane region" description="Helical" evidence="1">
    <location>
        <begin position="239"/>
        <end position="260"/>
    </location>
</feature>
<keyword evidence="1" id="KW-0472">Membrane</keyword>
<dbReference type="InterPro" id="IPR012171">
    <property type="entry name" value="Fatty_acid_desaturase"/>
</dbReference>
<keyword evidence="1" id="KW-0812">Transmembrane</keyword>
<evidence type="ECO:0000256" key="1">
    <source>
        <dbReference type="SAM" id="Phobius"/>
    </source>
</evidence>
<dbReference type="GO" id="GO:0016491">
    <property type="term" value="F:oxidoreductase activity"/>
    <property type="evidence" value="ECO:0007669"/>
    <property type="project" value="InterPro"/>
</dbReference>
<sequence>MSLFEDGPEYKKRLATDYTLPKVTLKDIHAAVPKELWEKSTLKGLAWAARDTLLCTVFYFAATYIDPLAQALEASNINPRAVFTIKWSLWATYWWFQGLAGAALFLLGHDAGHGTLSENKLINHTIGFIAHTVIFNPYFSWRHTHNLHHKFNGSMERDEAYVPLTRSSFGMAPEKVMKPNDYQEILGETPLWTLCRMLVMQGLGWQWYLTLNVWGNPIYPLGTNHFLPSSPLFRKSDRLPVIISNVGMLAWAAVLCRWIYVTSFTTYIKYYFIPYILTNHWSVMFSFIQHTDPTIPHFRGETWTFLRGAAGTIDRPLLGWMGRFFLHNVAHDHVAHHFFSTVPFWNVPELSKHVRKALGDDYNCDSGSSLRAYYRTFTQCLFVEDEGDIVFYKNKQGKRVRKAAGEAEL</sequence>
<dbReference type="CDD" id="cd03507">
    <property type="entry name" value="Delta12-FADS-like"/>
    <property type="match status" value="1"/>
</dbReference>
<accession>A0A9P6DRE5</accession>
<proteinExistence type="predicted"/>
<dbReference type="Pfam" id="PF00487">
    <property type="entry name" value="FA_desaturase"/>
    <property type="match status" value="1"/>
</dbReference>
<organism evidence="3 4">
    <name type="scientific">Hydnum rufescens UP504</name>
    <dbReference type="NCBI Taxonomy" id="1448309"/>
    <lineage>
        <taxon>Eukaryota</taxon>
        <taxon>Fungi</taxon>
        <taxon>Dikarya</taxon>
        <taxon>Basidiomycota</taxon>
        <taxon>Agaricomycotina</taxon>
        <taxon>Agaricomycetes</taxon>
        <taxon>Cantharellales</taxon>
        <taxon>Hydnaceae</taxon>
        <taxon>Hydnum</taxon>
    </lineage>
</organism>
<dbReference type="AlphaFoldDB" id="A0A9P6DRE5"/>
<gene>
    <name evidence="3" type="ORF">BS47DRAFT_1373161</name>
</gene>
<dbReference type="InterPro" id="IPR005804">
    <property type="entry name" value="FA_desaturase_dom"/>
</dbReference>
<dbReference type="GO" id="GO:0006629">
    <property type="term" value="P:lipid metabolic process"/>
    <property type="evidence" value="ECO:0007669"/>
    <property type="project" value="InterPro"/>
</dbReference>
<reference evidence="3" key="1">
    <citation type="journal article" date="2020" name="Nat. Commun.">
        <title>Large-scale genome sequencing of mycorrhizal fungi provides insights into the early evolution of symbiotic traits.</title>
        <authorList>
            <person name="Miyauchi S."/>
            <person name="Kiss E."/>
            <person name="Kuo A."/>
            <person name="Drula E."/>
            <person name="Kohler A."/>
            <person name="Sanchez-Garcia M."/>
            <person name="Morin E."/>
            <person name="Andreopoulos B."/>
            <person name="Barry K.W."/>
            <person name="Bonito G."/>
            <person name="Buee M."/>
            <person name="Carver A."/>
            <person name="Chen C."/>
            <person name="Cichocki N."/>
            <person name="Clum A."/>
            <person name="Culley D."/>
            <person name="Crous P.W."/>
            <person name="Fauchery L."/>
            <person name="Girlanda M."/>
            <person name="Hayes R.D."/>
            <person name="Keri Z."/>
            <person name="LaButti K."/>
            <person name="Lipzen A."/>
            <person name="Lombard V."/>
            <person name="Magnuson J."/>
            <person name="Maillard F."/>
            <person name="Murat C."/>
            <person name="Nolan M."/>
            <person name="Ohm R.A."/>
            <person name="Pangilinan J."/>
            <person name="Pereira M.F."/>
            <person name="Perotto S."/>
            <person name="Peter M."/>
            <person name="Pfister S."/>
            <person name="Riley R."/>
            <person name="Sitrit Y."/>
            <person name="Stielow J.B."/>
            <person name="Szollosi G."/>
            <person name="Zifcakova L."/>
            <person name="Stursova M."/>
            <person name="Spatafora J.W."/>
            <person name="Tedersoo L."/>
            <person name="Vaario L.M."/>
            <person name="Yamada A."/>
            <person name="Yan M."/>
            <person name="Wang P."/>
            <person name="Xu J."/>
            <person name="Bruns T."/>
            <person name="Baldrian P."/>
            <person name="Vilgalys R."/>
            <person name="Dunand C."/>
            <person name="Henrissat B."/>
            <person name="Grigoriev I.V."/>
            <person name="Hibbett D."/>
            <person name="Nagy L.G."/>
            <person name="Martin F.M."/>
        </authorList>
    </citation>
    <scope>NUCLEOTIDE SEQUENCE</scope>
    <source>
        <strain evidence="3">UP504</strain>
    </source>
</reference>
<evidence type="ECO:0000259" key="2">
    <source>
        <dbReference type="Pfam" id="PF00487"/>
    </source>
</evidence>
<name>A0A9P6DRE5_9AGAM</name>
<evidence type="ECO:0000313" key="4">
    <source>
        <dbReference type="Proteomes" id="UP000886523"/>
    </source>
</evidence>
<keyword evidence="4" id="KW-1185">Reference proteome</keyword>
<dbReference type="OrthoDB" id="1461976at2759"/>
<dbReference type="PANTHER" id="PTHR32100">
    <property type="entry name" value="OMEGA-6 FATTY ACID DESATURASE, CHLOROPLASTIC"/>
    <property type="match status" value="1"/>
</dbReference>
<evidence type="ECO:0000313" key="3">
    <source>
        <dbReference type="EMBL" id="KAF9511027.1"/>
    </source>
</evidence>
<dbReference type="Proteomes" id="UP000886523">
    <property type="component" value="Unassembled WGS sequence"/>
</dbReference>
<protein>
    <recommendedName>
        <fullName evidence="2">Fatty acid desaturase domain-containing protein</fullName>
    </recommendedName>
</protein>
<comment type="caution">
    <text evidence="3">The sequence shown here is derived from an EMBL/GenBank/DDBJ whole genome shotgun (WGS) entry which is preliminary data.</text>
</comment>
<dbReference type="EMBL" id="MU129006">
    <property type="protein sequence ID" value="KAF9511027.1"/>
    <property type="molecule type" value="Genomic_DNA"/>
</dbReference>
<keyword evidence="1" id="KW-1133">Transmembrane helix</keyword>
<feature type="domain" description="Fatty acid desaturase" evidence="2">
    <location>
        <begin position="89"/>
        <end position="360"/>
    </location>
</feature>